<evidence type="ECO:0000313" key="4">
    <source>
        <dbReference type="Proteomes" id="UP000194265"/>
    </source>
</evidence>
<evidence type="ECO:0008006" key="5">
    <source>
        <dbReference type="Google" id="ProtNLM"/>
    </source>
</evidence>
<sequence>MKKSLAIVVLVAGVFFSGCTASLTQAYSDTVNSINETAREVNAKNEEKRNKNNKSTNTNNKYEALSEDGDTGFGTVY</sequence>
<dbReference type="PROSITE" id="PS51257">
    <property type="entry name" value="PROKAR_LIPOPROTEIN"/>
    <property type="match status" value="1"/>
</dbReference>
<name>A0A1X9T0R8_9BACT</name>
<dbReference type="AlphaFoldDB" id="A0A1X9T0R8"/>
<dbReference type="OrthoDB" id="9965692at2"/>
<accession>A0A1X9T0R8</accession>
<evidence type="ECO:0000256" key="1">
    <source>
        <dbReference type="SAM" id="MobiDB-lite"/>
    </source>
</evidence>
<organism evidence="3 4">
    <name type="scientific">Campylobacter vicugnae</name>
    <dbReference type="NCBI Taxonomy" id="1660076"/>
    <lineage>
        <taxon>Bacteria</taxon>
        <taxon>Pseudomonadati</taxon>
        <taxon>Campylobacterota</taxon>
        <taxon>Epsilonproteobacteria</taxon>
        <taxon>Campylobacterales</taxon>
        <taxon>Campylobacteraceae</taxon>
        <taxon>Campylobacter</taxon>
    </lineage>
</organism>
<gene>
    <name evidence="3" type="ORF">CVIC8964_0660</name>
</gene>
<evidence type="ECO:0000256" key="2">
    <source>
        <dbReference type="SAM" id="SignalP"/>
    </source>
</evidence>
<feature type="compositionally biased region" description="Basic and acidic residues" evidence="1">
    <location>
        <begin position="38"/>
        <end position="50"/>
    </location>
</feature>
<keyword evidence="2" id="KW-0732">Signal</keyword>
<evidence type="ECO:0000313" key="3">
    <source>
        <dbReference type="EMBL" id="ARR02075.1"/>
    </source>
</evidence>
<proteinExistence type="predicted"/>
<reference evidence="3 4" key="1">
    <citation type="journal article" date="2017" name="Genome Biol. Evol.">
        <title>Comparative Genomic Analysis Identifies a Campylobacter Clade Deficient in Selenium Metabolism.</title>
        <authorList>
            <person name="Miller W.G."/>
            <person name="Yee E."/>
            <person name="Lopes B.S."/>
            <person name="Chapman M.H."/>
            <person name="Huynh S."/>
            <person name="Bono J.L."/>
            <person name="Parker C.T."/>
            <person name="Strachan N.J.C."/>
            <person name="Forbes K.J."/>
        </authorList>
    </citation>
    <scope>NUCLEOTIDE SEQUENCE [LARGE SCALE GENOMIC DNA]</scope>
    <source>
        <strain evidence="3 4">RM8964</strain>
    </source>
</reference>
<dbReference type="Proteomes" id="UP000194265">
    <property type="component" value="Chromosome"/>
</dbReference>
<dbReference type="EMBL" id="CP018791">
    <property type="protein sequence ID" value="ARR02075.1"/>
    <property type="molecule type" value="Genomic_DNA"/>
</dbReference>
<protein>
    <recommendedName>
        <fullName evidence="5">Lipoprotein</fullName>
    </recommendedName>
</protein>
<dbReference type="RefSeq" id="WP_086333578.1">
    <property type="nucleotide sequence ID" value="NZ_CP018791.1"/>
</dbReference>
<feature type="chain" id="PRO_5012643375" description="Lipoprotein" evidence="2">
    <location>
        <begin position="22"/>
        <end position="77"/>
    </location>
</feature>
<feature type="region of interest" description="Disordered" evidence="1">
    <location>
        <begin position="38"/>
        <end position="77"/>
    </location>
</feature>
<feature type="signal peptide" evidence="2">
    <location>
        <begin position="1"/>
        <end position="21"/>
    </location>
</feature>
<dbReference type="STRING" id="1660074.CVIC8964_0660"/>